<evidence type="ECO:0000313" key="2">
    <source>
        <dbReference type="EMBL" id="CDX00355.1"/>
    </source>
</evidence>
<dbReference type="RefSeq" id="WP_005810405.1">
    <property type="nucleotide sequence ID" value="NZ_CABKQQ010000025.1"/>
</dbReference>
<protein>
    <submittedName>
        <fullName evidence="2 3">Nitrogenase</fullName>
    </submittedName>
</protein>
<dbReference type="SUPFAM" id="SSF53807">
    <property type="entry name" value="Helical backbone' metal receptor"/>
    <property type="match status" value="1"/>
</dbReference>
<sequence length="554" mass="60589">MKTPLALCACTQETEEDTASSALFKRSDIAVVAVGPASCLRHLYFLATRLQALQQLHLCCLTTREYALGNFRTKVRESLGRVLGKQAVRGVLVYGTCADILMQVDFEELLAGIENPGDIPIKIFCRGPLAKRKMPAGKRLQMLYGELEEELSMASGQIYRHGEKEFFLPPLAGDFAGVVSMLHAWQWELILYTPGGCRTGLQMDEPMGGPPCFYYTSYNDIHAVLGSERKLVELMRESPRDQERIGRALIGTPVPHITGCDFEWVEQELANPEYPLVCFPCNGFDTYAAGMSRALLTLGQTLFDSRKRESRQILLVGCSAMEPVSRGSLQRAVDKVGEWGFSVSFLGDGDLESIRQAAAGSLCWCVSPAGEALAGWLEETFGTPWFTHLPIGRSGMHRLWQLISERGEAPDGIMKGERAAAGGAAGAVVDVGDVPRILIISEPLTGLGIQQCLAEDFSYTGSTVAVHGLGGQSIVHFQNPEELQGLVCSADILIADPLYERLARSWGAQPLFIAVPYPALSGNLYARSPIDLIGEAGYQYFASKLGKVRREKKQ</sequence>
<gene>
    <name evidence="3" type="ORF">AT727_21220</name>
    <name evidence="2" type="ORF">DPCES_0468</name>
</gene>
<dbReference type="OrthoDB" id="4959at2"/>
<name>A0A098AW59_DESHA</name>
<dbReference type="PATRIC" id="fig|49338.4.peg.497"/>
<dbReference type="InterPro" id="IPR000510">
    <property type="entry name" value="Nase/OxRdtase_comp1"/>
</dbReference>
<dbReference type="EMBL" id="LOCK01000021">
    <property type="protein sequence ID" value="KTE91641.1"/>
    <property type="molecule type" value="Genomic_DNA"/>
</dbReference>
<organism evidence="2">
    <name type="scientific">Desulfitobacterium hafniense</name>
    <name type="common">Desulfitobacterium frappieri</name>
    <dbReference type="NCBI Taxonomy" id="49338"/>
    <lineage>
        <taxon>Bacteria</taxon>
        <taxon>Bacillati</taxon>
        <taxon>Bacillota</taxon>
        <taxon>Clostridia</taxon>
        <taxon>Eubacteriales</taxon>
        <taxon>Desulfitobacteriaceae</taxon>
        <taxon>Desulfitobacterium</taxon>
    </lineage>
</organism>
<evidence type="ECO:0000313" key="3">
    <source>
        <dbReference type="EMBL" id="KTE91641.1"/>
    </source>
</evidence>
<dbReference type="GO" id="GO:0016491">
    <property type="term" value="F:oxidoreductase activity"/>
    <property type="evidence" value="ECO:0007669"/>
    <property type="project" value="InterPro"/>
</dbReference>
<dbReference type="Pfam" id="PF00148">
    <property type="entry name" value="Oxidored_nitro"/>
    <property type="match status" value="1"/>
</dbReference>
<dbReference type="Proteomes" id="UP000054623">
    <property type="component" value="Unassembled WGS sequence"/>
</dbReference>
<evidence type="ECO:0000259" key="1">
    <source>
        <dbReference type="Pfam" id="PF00148"/>
    </source>
</evidence>
<dbReference type="Gene3D" id="3.40.50.1980">
    <property type="entry name" value="Nitrogenase molybdenum iron protein domain"/>
    <property type="match status" value="2"/>
</dbReference>
<feature type="domain" description="Nitrogenase/oxidoreductase component 1" evidence="1">
    <location>
        <begin position="213"/>
        <end position="421"/>
    </location>
</feature>
<dbReference type="EMBL" id="LK996017">
    <property type="protein sequence ID" value="CDX00355.1"/>
    <property type="molecule type" value="Genomic_DNA"/>
</dbReference>
<evidence type="ECO:0000313" key="4">
    <source>
        <dbReference type="Proteomes" id="UP000054623"/>
    </source>
</evidence>
<accession>A0A098AW59</accession>
<reference evidence="3 4" key="2">
    <citation type="submission" date="2015-12" db="EMBL/GenBank/DDBJ databases">
        <title>Draft Genome Sequence of Desulfitobacterium hafniense Strain DH, a Sulfate-reducing Bacterium Isolated from Paddy Soils.</title>
        <authorList>
            <person name="Bao P."/>
            <person name="Zhang X."/>
            <person name="Li G."/>
        </authorList>
    </citation>
    <scope>NUCLEOTIDE SEQUENCE [LARGE SCALE GENOMIC DNA]</scope>
    <source>
        <strain evidence="3 4">DH</strain>
    </source>
</reference>
<proteinExistence type="predicted"/>
<reference evidence="2" key="1">
    <citation type="submission" date="2014-07" db="EMBL/GenBank/DDBJ databases">
        <authorList>
            <person name="Hornung V.Bastian."/>
        </authorList>
    </citation>
    <scope>NUCLEOTIDE SEQUENCE</scope>
    <source>
        <strain evidence="2">PCE-S</strain>
    </source>
</reference>
<dbReference type="AlphaFoldDB" id="A0A098AW59"/>